<evidence type="ECO:0000256" key="1">
    <source>
        <dbReference type="SAM" id="MobiDB-lite"/>
    </source>
</evidence>
<feature type="region of interest" description="Disordered" evidence="1">
    <location>
        <begin position="237"/>
        <end position="310"/>
    </location>
</feature>
<keyword evidence="3" id="KW-1185">Reference proteome</keyword>
<accession>A0AAV9ZBE8</accession>
<dbReference type="AlphaFoldDB" id="A0AAV9ZBE8"/>
<organism evidence="2 3">
    <name type="scientific">Favolaschia claudopus</name>
    <dbReference type="NCBI Taxonomy" id="2862362"/>
    <lineage>
        <taxon>Eukaryota</taxon>
        <taxon>Fungi</taxon>
        <taxon>Dikarya</taxon>
        <taxon>Basidiomycota</taxon>
        <taxon>Agaricomycotina</taxon>
        <taxon>Agaricomycetes</taxon>
        <taxon>Agaricomycetidae</taxon>
        <taxon>Agaricales</taxon>
        <taxon>Marasmiineae</taxon>
        <taxon>Mycenaceae</taxon>
        <taxon>Favolaschia</taxon>
    </lineage>
</organism>
<dbReference type="EMBL" id="JAWWNJ010000170">
    <property type="protein sequence ID" value="KAK6977348.1"/>
    <property type="molecule type" value="Genomic_DNA"/>
</dbReference>
<gene>
    <name evidence="2" type="ORF">R3P38DRAFT_2810532</name>
</gene>
<evidence type="ECO:0000313" key="3">
    <source>
        <dbReference type="Proteomes" id="UP001362999"/>
    </source>
</evidence>
<proteinExistence type="predicted"/>
<comment type="caution">
    <text evidence="2">The sequence shown here is derived from an EMBL/GenBank/DDBJ whole genome shotgun (WGS) entry which is preliminary data.</text>
</comment>
<name>A0AAV9ZBE8_9AGAR</name>
<feature type="region of interest" description="Disordered" evidence="1">
    <location>
        <begin position="393"/>
        <end position="414"/>
    </location>
</feature>
<feature type="region of interest" description="Disordered" evidence="1">
    <location>
        <begin position="164"/>
        <end position="187"/>
    </location>
</feature>
<evidence type="ECO:0000313" key="2">
    <source>
        <dbReference type="EMBL" id="KAK6977348.1"/>
    </source>
</evidence>
<feature type="region of interest" description="Disordered" evidence="1">
    <location>
        <begin position="43"/>
        <end position="74"/>
    </location>
</feature>
<dbReference type="Proteomes" id="UP001362999">
    <property type="component" value="Unassembled WGS sequence"/>
</dbReference>
<reference evidence="2 3" key="1">
    <citation type="journal article" date="2024" name="J Genomics">
        <title>Draft genome sequencing and assembly of Favolaschia claudopus CIRM-BRFM 2984 isolated from oak limbs.</title>
        <authorList>
            <person name="Navarro D."/>
            <person name="Drula E."/>
            <person name="Chaduli D."/>
            <person name="Cazenave R."/>
            <person name="Ahrendt S."/>
            <person name="Wang J."/>
            <person name="Lipzen A."/>
            <person name="Daum C."/>
            <person name="Barry K."/>
            <person name="Grigoriev I.V."/>
            <person name="Favel A."/>
            <person name="Rosso M.N."/>
            <person name="Martin F."/>
        </authorList>
    </citation>
    <scope>NUCLEOTIDE SEQUENCE [LARGE SCALE GENOMIC DNA]</scope>
    <source>
        <strain evidence="2 3">CIRM-BRFM 2984</strain>
    </source>
</reference>
<protein>
    <submittedName>
        <fullName evidence="2">Uncharacterized protein</fullName>
    </submittedName>
</protein>
<feature type="compositionally biased region" description="Basic and acidic residues" evidence="1">
    <location>
        <begin position="241"/>
        <end position="310"/>
    </location>
</feature>
<sequence>MCLRERDEDHPSTETILQRSIVKIVPATLTRSSAPRLETTITNRHGAPHARGGLVSCDQDSTVPPQHPTYPNPVRRDREVAALPSPVTKDVSSTSRPTPPKAYHPIDLILPPSQGHPSYRSSHLKSMHNATRFTHDADENANIHFSRATTSETTGPVILEIRRGGKKGREGSPEVEDEDPRTTRVAGTRAGWSREEAGSMLKGESTCQYSYQSRETMQRKRCRAISRYIRMSYSAAHARKIQRDGGGKRRRNRAEDKDDGFDTTRTGTREAVIEGKANDRLRKKAEKESEEMSKEKQDVTENKDTKEKQHSLIRRFPSFFECASTFTSFGKRGRLGGGGPVGDWAGVAALAVTEDGARDEGEEEKARARTPPCRPSSFLPLALQFTLLTHRQRRRSGGGDGVTHSDSPASDERCGGEERFRCFVQSAVPIGCPSRFASCVKVVVLGTSLSMILEIIGLVEVRRQSGLYRVKKLTKNAKENRSAENPEYSIPNRPGLGPLRKLRTTANKASLSCITEFEFKSLNFNQLFELFQPPAILCSCSTRD</sequence>